<protein>
    <recommendedName>
        <fullName evidence="3">N-acetyltransferase domain-containing protein</fullName>
    </recommendedName>
</protein>
<keyword evidence="2" id="KW-1185">Reference proteome</keyword>
<evidence type="ECO:0000313" key="2">
    <source>
        <dbReference type="Proteomes" id="UP000738325"/>
    </source>
</evidence>
<dbReference type="AlphaFoldDB" id="A0A9P6RU51"/>
<dbReference type="EMBL" id="JAAAIP010000039">
    <property type="protein sequence ID" value="KAG0328202.1"/>
    <property type="molecule type" value="Genomic_DNA"/>
</dbReference>
<comment type="caution">
    <text evidence="1">The sequence shown here is derived from an EMBL/GenBank/DDBJ whole genome shotgun (WGS) entry which is preliminary data.</text>
</comment>
<organism evidence="1 2">
    <name type="scientific">Dissophora globulifera</name>
    <dbReference type="NCBI Taxonomy" id="979702"/>
    <lineage>
        <taxon>Eukaryota</taxon>
        <taxon>Fungi</taxon>
        <taxon>Fungi incertae sedis</taxon>
        <taxon>Mucoromycota</taxon>
        <taxon>Mortierellomycotina</taxon>
        <taxon>Mortierellomycetes</taxon>
        <taxon>Mortierellales</taxon>
        <taxon>Mortierellaceae</taxon>
        <taxon>Dissophora</taxon>
    </lineage>
</organism>
<proteinExistence type="predicted"/>
<name>A0A9P6RU51_9FUNG</name>
<reference evidence="1" key="1">
    <citation type="journal article" date="2020" name="Fungal Divers.">
        <title>Resolving the Mortierellaceae phylogeny through synthesis of multi-gene phylogenetics and phylogenomics.</title>
        <authorList>
            <person name="Vandepol N."/>
            <person name="Liber J."/>
            <person name="Desiro A."/>
            <person name="Na H."/>
            <person name="Kennedy M."/>
            <person name="Barry K."/>
            <person name="Grigoriev I.V."/>
            <person name="Miller A.N."/>
            <person name="O'Donnell K."/>
            <person name="Stajich J.E."/>
            <person name="Bonito G."/>
        </authorList>
    </citation>
    <scope>NUCLEOTIDE SEQUENCE</scope>
    <source>
        <strain evidence="1">REB-010B</strain>
    </source>
</reference>
<accession>A0A9P6RU51</accession>
<gene>
    <name evidence="1" type="ORF">BGZ99_005868</name>
</gene>
<sequence>MLTNLRISVDEQRERIVAPLPMSAVYNKQQFVSQFASLHHESTQPTLVSQLLTTALPNVISEFWILYDDHHRPLACAAANTVMSDTSVGYVGLLEAKTEQAGTAVLKAATEWLKKGGLRQFKPVRQILGPVNLTSWLQYRLRVDNDPLPSMSFEPRHPEFYQACFSQAGFVKAADYYSTFNEIDTFLNGFIDYTCNQSIEDAGFIMQPWNTLDFPASLTPERHPELTPQDDVAKRVYDLSIEMFRGKELFDDGLTRQHHRLIVLNDMVSRPEVDNASLMDLSSFVVDRHNGRDVGYLACWVENHDTLVLKTIGFIEKIRKTKAFAIGVRETVQRAKQHWGCTKVACALMNGNTVQINERITGKGIRHVYRLYIHQPSAPAAQNEQEYHQHPVYNQAVETPARLTQPTPPIRTKQLAVKVSPTAATDEGNCDYLQKRERDMRSQMYWDQQRLKCLAQRSRGRALARL</sequence>
<dbReference type="Proteomes" id="UP000738325">
    <property type="component" value="Unassembled WGS sequence"/>
</dbReference>
<evidence type="ECO:0000313" key="1">
    <source>
        <dbReference type="EMBL" id="KAG0328202.1"/>
    </source>
</evidence>
<dbReference type="OrthoDB" id="2374051at2759"/>
<evidence type="ECO:0008006" key="3">
    <source>
        <dbReference type="Google" id="ProtNLM"/>
    </source>
</evidence>